<name>A0A0S3T3Q3_PHAAN</name>
<feature type="region of interest" description="Disordered" evidence="1">
    <location>
        <begin position="1"/>
        <end position="27"/>
    </location>
</feature>
<sequence>MCQAKRIRKSDSGRQVSADERTMKKLTAGSEQRLESYWKALTTGVSEPSWLEDNMHGEGPMLIHSRDGWKKAST</sequence>
<proteinExistence type="predicted"/>
<dbReference type="EMBL" id="AP015043">
    <property type="protein sequence ID" value="BAT99735.1"/>
    <property type="molecule type" value="Genomic_DNA"/>
</dbReference>
<accession>A0A0S3T3Q3</accession>
<protein>
    <submittedName>
        <fullName evidence="2">Uncharacterized protein</fullName>
    </submittedName>
</protein>
<keyword evidence="3" id="KW-1185">Reference proteome</keyword>
<evidence type="ECO:0000256" key="1">
    <source>
        <dbReference type="SAM" id="MobiDB-lite"/>
    </source>
</evidence>
<organism evidence="2 3">
    <name type="scientific">Vigna angularis var. angularis</name>
    <dbReference type="NCBI Taxonomy" id="157739"/>
    <lineage>
        <taxon>Eukaryota</taxon>
        <taxon>Viridiplantae</taxon>
        <taxon>Streptophyta</taxon>
        <taxon>Embryophyta</taxon>
        <taxon>Tracheophyta</taxon>
        <taxon>Spermatophyta</taxon>
        <taxon>Magnoliopsida</taxon>
        <taxon>eudicotyledons</taxon>
        <taxon>Gunneridae</taxon>
        <taxon>Pentapetalae</taxon>
        <taxon>rosids</taxon>
        <taxon>fabids</taxon>
        <taxon>Fabales</taxon>
        <taxon>Fabaceae</taxon>
        <taxon>Papilionoideae</taxon>
        <taxon>50 kb inversion clade</taxon>
        <taxon>NPAAA clade</taxon>
        <taxon>indigoferoid/millettioid clade</taxon>
        <taxon>Phaseoleae</taxon>
        <taxon>Vigna</taxon>
    </lineage>
</organism>
<dbReference type="Proteomes" id="UP000291084">
    <property type="component" value="Chromosome 10"/>
</dbReference>
<gene>
    <name evidence="2" type="primary">Vigan.10G124800</name>
    <name evidence="2" type="ORF">VIGAN_10124800</name>
</gene>
<evidence type="ECO:0000313" key="3">
    <source>
        <dbReference type="Proteomes" id="UP000291084"/>
    </source>
</evidence>
<reference evidence="2 3" key="1">
    <citation type="journal article" date="2015" name="Sci. Rep.">
        <title>The power of single molecule real-time sequencing technology in the de novo assembly of a eukaryotic genome.</title>
        <authorList>
            <person name="Sakai H."/>
            <person name="Naito K."/>
            <person name="Ogiso-Tanaka E."/>
            <person name="Takahashi Y."/>
            <person name="Iseki K."/>
            <person name="Muto C."/>
            <person name="Satou K."/>
            <person name="Teruya K."/>
            <person name="Shiroma A."/>
            <person name="Shimoji M."/>
            <person name="Hirano T."/>
            <person name="Itoh T."/>
            <person name="Kaga A."/>
            <person name="Tomooka N."/>
        </authorList>
    </citation>
    <scope>NUCLEOTIDE SEQUENCE [LARGE SCALE GENOMIC DNA]</scope>
    <source>
        <strain evidence="3">cv. Shumari</strain>
    </source>
</reference>
<feature type="compositionally biased region" description="Basic and acidic residues" evidence="1">
    <location>
        <begin position="9"/>
        <end position="23"/>
    </location>
</feature>
<feature type="region of interest" description="Disordered" evidence="1">
    <location>
        <begin position="50"/>
        <end position="74"/>
    </location>
</feature>
<feature type="compositionally biased region" description="Basic and acidic residues" evidence="1">
    <location>
        <begin position="64"/>
        <end position="74"/>
    </location>
</feature>
<dbReference type="AlphaFoldDB" id="A0A0S3T3Q3"/>
<evidence type="ECO:0000313" key="2">
    <source>
        <dbReference type="EMBL" id="BAT99735.1"/>
    </source>
</evidence>